<dbReference type="SUPFAM" id="SSF50978">
    <property type="entry name" value="WD40 repeat-like"/>
    <property type="match status" value="1"/>
</dbReference>
<dbReference type="GeneID" id="107028734"/>
<keyword evidence="2" id="KW-0677">Repeat</keyword>
<feature type="compositionally biased region" description="Pro residues" evidence="4">
    <location>
        <begin position="61"/>
        <end position="72"/>
    </location>
</feature>
<feature type="repeat" description="WD" evidence="3">
    <location>
        <begin position="216"/>
        <end position="248"/>
    </location>
</feature>
<dbReference type="Proteomes" id="UP000694930">
    <property type="component" value="Chromosome 8"/>
</dbReference>
<feature type="compositionally biased region" description="Polar residues" evidence="4">
    <location>
        <begin position="529"/>
        <end position="541"/>
    </location>
</feature>
<sequence>MMGDPHQHQQHPPLPQQQFQQQHQQQPQQQHQQQPQQQHQQQPQQLHQQQHPPHFGEYPRGPQPLPGPPPMMRQPSASSTTLNAQLPGPPPHPSYDAHADSFAAKRMRKIGQRRAVDYTSTVVRYMQIRMWQRDSRDRTVLQPSPAAAVDILPAVAYLDNPSTSFAAKFVHTSLNKNRCSINCLAWTPSGRRLVTGSQSGEFTLWNGQSFNFEMILQAHDQAVRSMVWSHNDNWMVTGDDGGTIKYWQNNMNNVKAHKNAHKESIRELSFCSTDLKFCSCSDDTTIKIWDFARCQEERSLSGHGWDVKSVDWHPTKSLLVSGGKDNLVKLWDAKSGKELSSFHGHKNTVLCVKWNQNGNWVLTASKDQIIKLYDIRAMKEVESFRGHQKDVTSLAWHPFHEEYFVSGSFDGSIFHWLVGHEAPQVEITNAHETGVWDLAWHPIGYLLCSGSNDQTTKFWCRNRPGDSARDKFNLGQQGLGDQHNVLGRMPGNFPGPEPPSTPGAFASGMLRTEGTIPGVGAAMPLSIPSLDSPSQGEQKTSMPLGAPPLPPGPHPSLLASNQQQAYQQNMQQAQQQSLPQQMTSLPLQPPNLPQLQPPHMPLMPHPHLPRPPHQLQPVNMPGIQSSMPGSGPIQGMPPMGIQGNMNQMGPPMPQGHFVGMPPGSGPQGNVPPGGMPNGLNMQGPQNAGGNQMFPPVRGFNRPQAGQMPLMPGLNPYQVNDINLEIQTHHLECTCSQTLVINLECLRHCRQGLHHIIKDINRPLFIVSSFAQVVC</sequence>
<evidence type="ECO:0000313" key="7">
    <source>
        <dbReference type="RefSeq" id="XP_015085398.1"/>
    </source>
</evidence>
<dbReference type="RefSeq" id="XP_015085398.1">
    <property type="nucleotide sequence ID" value="XM_015229912.2"/>
</dbReference>
<dbReference type="PRINTS" id="PR00320">
    <property type="entry name" value="GPROTEINBRPT"/>
</dbReference>
<feature type="region of interest" description="Disordered" evidence="4">
    <location>
        <begin position="526"/>
        <end position="601"/>
    </location>
</feature>
<dbReference type="InterPro" id="IPR045245">
    <property type="entry name" value="Pfs2-like"/>
</dbReference>
<dbReference type="PROSITE" id="PS50082">
    <property type="entry name" value="WD_REPEATS_2"/>
    <property type="match status" value="7"/>
</dbReference>
<evidence type="ECO:0000313" key="6">
    <source>
        <dbReference type="Proteomes" id="UP000694930"/>
    </source>
</evidence>
<dbReference type="RefSeq" id="XP_027774917.1">
    <property type="nucleotide sequence ID" value="XM_027919116.1"/>
</dbReference>
<keyword evidence="1 3" id="KW-0853">WD repeat</keyword>
<organism evidence="6 8">
    <name type="scientific">Solanum pennellii</name>
    <name type="common">Tomato</name>
    <name type="synonym">Lycopersicon pennellii</name>
    <dbReference type="NCBI Taxonomy" id="28526"/>
    <lineage>
        <taxon>Eukaryota</taxon>
        <taxon>Viridiplantae</taxon>
        <taxon>Streptophyta</taxon>
        <taxon>Embryophyta</taxon>
        <taxon>Tracheophyta</taxon>
        <taxon>Spermatophyta</taxon>
        <taxon>Magnoliopsida</taxon>
        <taxon>eudicotyledons</taxon>
        <taxon>Gunneridae</taxon>
        <taxon>Pentapetalae</taxon>
        <taxon>asterids</taxon>
        <taxon>lamiids</taxon>
        <taxon>Solanales</taxon>
        <taxon>Solanaceae</taxon>
        <taxon>Solanoideae</taxon>
        <taxon>Solaneae</taxon>
        <taxon>Solanum</taxon>
        <taxon>Solanum subgen. Lycopersicon</taxon>
    </lineage>
</organism>
<feature type="region of interest" description="Disordered" evidence="4">
    <location>
        <begin position="1"/>
        <end position="98"/>
    </location>
</feature>
<dbReference type="InterPro" id="IPR056154">
    <property type="entry name" value="Beta-prop_IFT140_1st"/>
</dbReference>
<dbReference type="InterPro" id="IPR020472">
    <property type="entry name" value="WD40_PAC1"/>
</dbReference>
<dbReference type="InterPro" id="IPR001680">
    <property type="entry name" value="WD40_rpt"/>
</dbReference>
<dbReference type="SMART" id="SM00320">
    <property type="entry name" value="WD40"/>
    <property type="match status" value="7"/>
</dbReference>
<feature type="compositionally biased region" description="Low complexity" evidence="4">
    <location>
        <begin position="555"/>
        <end position="586"/>
    </location>
</feature>
<dbReference type="PANTHER" id="PTHR22836">
    <property type="entry name" value="WD40 REPEAT PROTEIN"/>
    <property type="match status" value="1"/>
</dbReference>
<evidence type="ECO:0000256" key="2">
    <source>
        <dbReference type="ARBA" id="ARBA00022737"/>
    </source>
</evidence>
<reference evidence="7 8" key="2">
    <citation type="submission" date="2025-05" db="UniProtKB">
        <authorList>
            <consortium name="RefSeq"/>
        </authorList>
    </citation>
    <scope>IDENTIFICATION</scope>
</reference>
<dbReference type="PANTHER" id="PTHR22836:SF0">
    <property type="entry name" value="PRE-MRNA 3' END PROCESSING PROTEIN WDR33"/>
    <property type="match status" value="1"/>
</dbReference>
<evidence type="ECO:0000259" key="5">
    <source>
        <dbReference type="Pfam" id="PF23383"/>
    </source>
</evidence>
<dbReference type="CDD" id="cd00200">
    <property type="entry name" value="WD40"/>
    <property type="match status" value="1"/>
</dbReference>
<evidence type="ECO:0000256" key="3">
    <source>
        <dbReference type="PROSITE-ProRule" id="PRU00221"/>
    </source>
</evidence>
<dbReference type="PROSITE" id="PS00678">
    <property type="entry name" value="WD_REPEATS_1"/>
    <property type="match status" value="1"/>
</dbReference>
<feature type="compositionally biased region" description="Low complexity" evidence="4">
    <location>
        <begin position="16"/>
        <end position="55"/>
    </location>
</feature>
<dbReference type="Gene3D" id="2.130.10.10">
    <property type="entry name" value="YVTN repeat-like/Quinoprotein amine dehydrogenase"/>
    <property type="match status" value="2"/>
</dbReference>
<dbReference type="PROSITE" id="PS50294">
    <property type="entry name" value="WD_REPEATS_REGION"/>
    <property type="match status" value="7"/>
</dbReference>
<dbReference type="InterPro" id="IPR036322">
    <property type="entry name" value="WD40_repeat_dom_sf"/>
</dbReference>
<gene>
    <name evidence="7 8" type="primary">LOC107028734</name>
</gene>
<dbReference type="SUPFAM" id="SSF81995">
    <property type="entry name" value="beta-sandwich domain of Sec23/24"/>
    <property type="match status" value="1"/>
</dbReference>
<dbReference type="Pfam" id="PF00400">
    <property type="entry name" value="WD40"/>
    <property type="match status" value="4"/>
</dbReference>
<feature type="repeat" description="WD" evidence="3">
    <location>
        <begin position="300"/>
        <end position="341"/>
    </location>
</feature>
<feature type="compositionally biased region" description="Pro residues" evidence="4">
    <location>
        <begin position="587"/>
        <end position="601"/>
    </location>
</feature>
<reference evidence="6" key="1">
    <citation type="journal article" date="2014" name="Nat. Genet.">
        <title>The genome of the stress-tolerant wild tomato species Solanum pennellii.</title>
        <authorList>
            <person name="Bolger A."/>
            <person name="Scossa F."/>
            <person name="Bolger M.E."/>
            <person name="Lanz C."/>
            <person name="Maumus F."/>
            <person name="Tohge T."/>
            <person name="Quesneville H."/>
            <person name="Alseekh S."/>
            <person name="Sorensen I."/>
            <person name="Lichtenstein G."/>
            <person name="Fich E.A."/>
            <person name="Conte M."/>
            <person name="Keller H."/>
            <person name="Schneeberger K."/>
            <person name="Schwacke R."/>
            <person name="Ofner I."/>
            <person name="Vrebalov J."/>
            <person name="Xu Y."/>
            <person name="Osorio S."/>
            <person name="Aflitos S.A."/>
            <person name="Schijlen E."/>
            <person name="Jimenez-Gomez J.M."/>
            <person name="Ryngajllo M."/>
            <person name="Kimura S."/>
            <person name="Kumar R."/>
            <person name="Koenig D."/>
            <person name="Headland L.R."/>
            <person name="Maloof J.N."/>
            <person name="Sinha N."/>
            <person name="van Ham R.C."/>
            <person name="Lankhorst R.K."/>
            <person name="Mao L."/>
            <person name="Vogel A."/>
            <person name="Arsova B."/>
            <person name="Panstruga R."/>
            <person name="Fei Z."/>
            <person name="Rose J.K."/>
            <person name="Zamir D."/>
            <person name="Carrari F."/>
            <person name="Giovannoni J.J."/>
            <person name="Weigel D."/>
            <person name="Usadel B."/>
            <person name="Fernie A.R."/>
        </authorList>
    </citation>
    <scope>NUCLEOTIDE SEQUENCE [LARGE SCALE GENOMIC DNA]</scope>
</reference>
<keyword evidence="6" id="KW-1185">Reference proteome</keyword>
<feature type="repeat" description="WD" evidence="3">
    <location>
        <begin position="258"/>
        <end position="299"/>
    </location>
</feature>
<evidence type="ECO:0000313" key="8">
    <source>
        <dbReference type="RefSeq" id="XP_027774917.1"/>
    </source>
</evidence>
<feature type="repeat" description="WD" evidence="3">
    <location>
        <begin position="174"/>
        <end position="206"/>
    </location>
</feature>
<proteinExistence type="predicted"/>
<dbReference type="InterPro" id="IPR015943">
    <property type="entry name" value="WD40/YVTN_repeat-like_dom_sf"/>
</dbReference>
<feature type="repeat" description="WD" evidence="3">
    <location>
        <begin position="342"/>
        <end position="383"/>
    </location>
</feature>
<dbReference type="Pfam" id="PF23383">
    <property type="entry name" value="Beta-prop_IFT140_1st"/>
    <property type="match status" value="1"/>
</dbReference>
<feature type="domain" description="IFT140 first beta-propeller" evidence="5">
    <location>
        <begin position="173"/>
        <end position="265"/>
    </location>
</feature>
<protein>
    <submittedName>
        <fullName evidence="7 8">Flowering time control protein FY isoform X1</fullName>
    </submittedName>
</protein>
<dbReference type="InterPro" id="IPR019775">
    <property type="entry name" value="WD40_repeat_CS"/>
</dbReference>
<evidence type="ECO:0000256" key="4">
    <source>
        <dbReference type="SAM" id="MobiDB-lite"/>
    </source>
</evidence>
<feature type="compositionally biased region" description="Pro residues" evidence="4">
    <location>
        <begin position="545"/>
        <end position="554"/>
    </location>
</feature>
<evidence type="ECO:0000256" key="1">
    <source>
        <dbReference type="ARBA" id="ARBA00022574"/>
    </source>
</evidence>
<name>A0ABM1VGP9_SOLPN</name>
<accession>A0ABM1VGP9</accession>
<feature type="repeat" description="WD" evidence="3">
    <location>
        <begin position="384"/>
        <end position="416"/>
    </location>
</feature>
<feature type="repeat" description="WD" evidence="3">
    <location>
        <begin position="428"/>
        <end position="459"/>
    </location>
</feature>